<protein>
    <submittedName>
        <fullName evidence="1">Uncharacterized protein</fullName>
    </submittedName>
</protein>
<dbReference type="AlphaFoldDB" id="A0AAD6WM15"/>
<name>A0AAD6WM15_9AGAR</name>
<dbReference type="SUPFAM" id="SSF52047">
    <property type="entry name" value="RNI-like"/>
    <property type="match status" value="1"/>
</dbReference>
<dbReference type="InterPro" id="IPR032675">
    <property type="entry name" value="LRR_dom_sf"/>
</dbReference>
<accession>A0AAD6WM15</accession>
<dbReference type="Proteomes" id="UP001218188">
    <property type="component" value="Unassembled WGS sequence"/>
</dbReference>
<keyword evidence="2" id="KW-1185">Reference proteome</keyword>
<evidence type="ECO:0000313" key="1">
    <source>
        <dbReference type="EMBL" id="KAJ7017572.1"/>
    </source>
</evidence>
<dbReference type="Gene3D" id="3.80.10.10">
    <property type="entry name" value="Ribonuclease Inhibitor"/>
    <property type="match status" value="1"/>
</dbReference>
<comment type="caution">
    <text evidence="1">The sequence shown here is derived from an EMBL/GenBank/DDBJ whole genome shotgun (WGS) entry which is preliminary data.</text>
</comment>
<sequence length="586" mass="64970">MKKVRVVRKALAKFLNLKLSLFTYQRGGATRKSSKATKRETSTAPQATYTYDVSDVPTELWAHIGTFSSRQSLARLCSASQEFHSRFSPLLYGSIIDPPLNASQSSALITALSSPEAPGQLHPAARIQQLSLSDGRFDSRSSQAIKSQRQAVLDLLKNMYTGPNGLVMNGSVLRVLHWDLPAGLDDLGRIMGVPGRFPNLRELAVSTTGTNNNFNFIQIGGLEVLKFTLVLDIYDISYDAGNKLCYRLAEALQMLPLSSPLLRTLQLKLCICFDEEEFPYPGLTDLVDSINLVHLPALTTLDLSVDLPPNMEQFPDGPPDHYLPAVNFSPFLASHPTLLNLTLSASGTKLKEDSSFLPCLRFFNGSFEDAVFICAAQRALETLVLTFIKPEWSFDWPEFCTLPLEGHLSLTSLRVLAIDSEGSAQKLTNELSPASLAQLAASFPNLTHLDICISGPLKKYRKTISTLTKLESLKIQEYRTTICTHFECYPGDRCSGPKRRATKVFPSAEYAKELSLFLPALSKVASIEITILGDHIYQFDDDPDVLFEPPQMEVNYHFSVVRRSGDKTKIVVNHARVVSDTRHCTC</sequence>
<proteinExistence type="predicted"/>
<organism evidence="1 2">
    <name type="scientific">Mycena alexandri</name>
    <dbReference type="NCBI Taxonomy" id="1745969"/>
    <lineage>
        <taxon>Eukaryota</taxon>
        <taxon>Fungi</taxon>
        <taxon>Dikarya</taxon>
        <taxon>Basidiomycota</taxon>
        <taxon>Agaricomycotina</taxon>
        <taxon>Agaricomycetes</taxon>
        <taxon>Agaricomycetidae</taxon>
        <taxon>Agaricales</taxon>
        <taxon>Marasmiineae</taxon>
        <taxon>Mycenaceae</taxon>
        <taxon>Mycena</taxon>
    </lineage>
</organism>
<dbReference type="EMBL" id="JARJCM010000395">
    <property type="protein sequence ID" value="KAJ7017572.1"/>
    <property type="molecule type" value="Genomic_DNA"/>
</dbReference>
<gene>
    <name evidence="1" type="ORF">C8F04DRAFT_1155423</name>
</gene>
<evidence type="ECO:0000313" key="2">
    <source>
        <dbReference type="Proteomes" id="UP001218188"/>
    </source>
</evidence>
<reference evidence="1" key="1">
    <citation type="submission" date="2023-03" db="EMBL/GenBank/DDBJ databases">
        <title>Massive genome expansion in bonnet fungi (Mycena s.s.) driven by repeated elements and novel gene families across ecological guilds.</title>
        <authorList>
            <consortium name="Lawrence Berkeley National Laboratory"/>
            <person name="Harder C.B."/>
            <person name="Miyauchi S."/>
            <person name="Viragh M."/>
            <person name="Kuo A."/>
            <person name="Thoen E."/>
            <person name="Andreopoulos B."/>
            <person name="Lu D."/>
            <person name="Skrede I."/>
            <person name="Drula E."/>
            <person name="Henrissat B."/>
            <person name="Morin E."/>
            <person name="Kohler A."/>
            <person name="Barry K."/>
            <person name="LaButti K."/>
            <person name="Morin E."/>
            <person name="Salamov A."/>
            <person name="Lipzen A."/>
            <person name="Mereny Z."/>
            <person name="Hegedus B."/>
            <person name="Baldrian P."/>
            <person name="Stursova M."/>
            <person name="Weitz H."/>
            <person name="Taylor A."/>
            <person name="Grigoriev I.V."/>
            <person name="Nagy L.G."/>
            <person name="Martin F."/>
            <person name="Kauserud H."/>
        </authorList>
    </citation>
    <scope>NUCLEOTIDE SEQUENCE</scope>
    <source>
        <strain evidence="1">CBHHK200</strain>
    </source>
</reference>